<dbReference type="OrthoDB" id="10396554at2759"/>
<evidence type="ECO:0000313" key="4">
    <source>
        <dbReference type="Proteomes" id="UP000663873"/>
    </source>
</evidence>
<organism evidence="2 4">
    <name type="scientific">Rotaria socialis</name>
    <dbReference type="NCBI Taxonomy" id="392032"/>
    <lineage>
        <taxon>Eukaryota</taxon>
        <taxon>Metazoa</taxon>
        <taxon>Spiralia</taxon>
        <taxon>Gnathifera</taxon>
        <taxon>Rotifera</taxon>
        <taxon>Eurotatoria</taxon>
        <taxon>Bdelloidea</taxon>
        <taxon>Philodinida</taxon>
        <taxon>Philodinidae</taxon>
        <taxon>Rotaria</taxon>
    </lineage>
</organism>
<comment type="caution">
    <text evidence="2">The sequence shown here is derived from an EMBL/GenBank/DDBJ whole genome shotgun (WGS) entry which is preliminary data.</text>
</comment>
<dbReference type="EMBL" id="CAJNXB010003535">
    <property type="protein sequence ID" value="CAF3323240.1"/>
    <property type="molecule type" value="Genomic_DNA"/>
</dbReference>
<proteinExistence type="predicted"/>
<dbReference type="Proteomes" id="UP000663873">
    <property type="component" value="Unassembled WGS sequence"/>
</dbReference>
<sequence>MRQNAVVVTADHLRMIVYDLDTVKYDSIYDDRIRSTVNGIVTGALHHLQSHHYEKKNNRANKRPCVVIRKSPTSVNVLLITRFYHLDPTSEVVLPQLSIQPAPPIHGSRSLKHTLSQGSSYFNPEEKSYIVLKPITVSLEEEWPTPLPNYIDNDELSYIRDILFNIFMEERDQSMETSKIIRNDSEGTDTQVEQYGPYTAVDGYFTTILRAKVCRNIWRSNTGHIIMRVRSRNSRKP</sequence>
<accession>A0A820L652</accession>
<name>A0A820L652_9BILA</name>
<dbReference type="AlphaFoldDB" id="A0A820L652"/>
<protein>
    <submittedName>
        <fullName evidence="2">Uncharacterized protein</fullName>
    </submittedName>
</protein>
<evidence type="ECO:0000313" key="2">
    <source>
        <dbReference type="EMBL" id="CAF4348311.1"/>
    </source>
</evidence>
<keyword evidence="4" id="KW-1185">Reference proteome</keyword>
<evidence type="ECO:0000313" key="3">
    <source>
        <dbReference type="EMBL" id="CAF4600860.1"/>
    </source>
</evidence>
<dbReference type="EMBL" id="CAJOBP010002321">
    <property type="protein sequence ID" value="CAF4348311.1"/>
    <property type="molecule type" value="Genomic_DNA"/>
</dbReference>
<reference evidence="2" key="1">
    <citation type="submission" date="2021-02" db="EMBL/GenBank/DDBJ databases">
        <authorList>
            <person name="Nowell W R."/>
        </authorList>
    </citation>
    <scope>NUCLEOTIDE SEQUENCE</scope>
</reference>
<gene>
    <name evidence="1" type="ORF">TIS948_LOCUS20402</name>
    <name evidence="3" type="ORF">TSG867_LOCUS27813</name>
    <name evidence="2" type="ORF">UJA718_LOCUS15614</name>
</gene>
<dbReference type="EMBL" id="CAJOBQ010003280">
    <property type="protein sequence ID" value="CAF4600860.1"/>
    <property type="molecule type" value="Genomic_DNA"/>
</dbReference>
<dbReference type="Proteomes" id="UP000663825">
    <property type="component" value="Unassembled WGS sequence"/>
</dbReference>
<evidence type="ECO:0000313" key="1">
    <source>
        <dbReference type="EMBL" id="CAF3323240.1"/>
    </source>
</evidence>
<dbReference type="Proteomes" id="UP000663862">
    <property type="component" value="Unassembled WGS sequence"/>
</dbReference>